<dbReference type="PANTHER" id="PTHR35300">
    <property type="entry name" value="COACTIVATOR CBP, KIX DOMAIN-CONTAINING PROTEIN-RELATED"/>
    <property type="match status" value="1"/>
</dbReference>
<evidence type="ECO:0000256" key="1">
    <source>
        <dbReference type="ARBA" id="ARBA00023242"/>
    </source>
</evidence>
<evidence type="ECO:0008006" key="4">
    <source>
        <dbReference type="Google" id="ProtNLM"/>
    </source>
</evidence>
<dbReference type="OrthoDB" id="1937968at2759"/>
<dbReference type="GO" id="GO:0006355">
    <property type="term" value="P:regulation of DNA-templated transcription"/>
    <property type="evidence" value="ECO:0007669"/>
    <property type="project" value="InterPro"/>
</dbReference>
<protein>
    <recommendedName>
        <fullName evidence="4">Histone acetyltransferase</fullName>
    </recommendedName>
</protein>
<name>A0A7J7DAK7_TRIWF</name>
<dbReference type="InParanoid" id="A0A7J7DAK7"/>
<evidence type="ECO:0000313" key="3">
    <source>
        <dbReference type="Proteomes" id="UP000593562"/>
    </source>
</evidence>
<sequence length="402" mass="45039">MPRPGPRPYECVRRAWHSDRHKIIRGSLTQEIFRVVSETHSAATKKNKEWQEKLPIVVLKVEEIMYSKANSEAEYMDLNTLWDRANDAINTIIRLDESSETGQFLQPCIEAALSLGCIARRTSRSQRNNNLRCYLGVNAQDPPCFSPTMLAKSTQGNHTANSQCMPNSTYFPKQMVFNSVSPGSNSQNLVGQRNTSTVSKLPFVANLVSPASNNQCLPMETYPSSNLYSVYPLYYGNQFQLEESQPGSEILAKPISSSIEPTKNQFSCNVDSSINITQTDIRCIPEKPPEIGCDLSLRLGPFSIPPSGAASKLSHEVAYVGHVYSQERSDYNDPTPQMRKGFSFCTEGSSDVPKDLVSANWSFEGEFVDQEAAIRKGKAVFHQPEEDQQFCWQPKRPFPRSS</sequence>
<organism evidence="2 3">
    <name type="scientific">Tripterygium wilfordii</name>
    <name type="common">Thunder God vine</name>
    <dbReference type="NCBI Taxonomy" id="458696"/>
    <lineage>
        <taxon>Eukaryota</taxon>
        <taxon>Viridiplantae</taxon>
        <taxon>Streptophyta</taxon>
        <taxon>Embryophyta</taxon>
        <taxon>Tracheophyta</taxon>
        <taxon>Spermatophyta</taxon>
        <taxon>Magnoliopsida</taxon>
        <taxon>eudicotyledons</taxon>
        <taxon>Gunneridae</taxon>
        <taxon>Pentapetalae</taxon>
        <taxon>rosids</taxon>
        <taxon>fabids</taxon>
        <taxon>Celastrales</taxon>
        <taxon>Celastraceae</taxon>
        <taxon>Tripterygium</taxon>
    </lineage>
</organism>
<comment type="caution">
    <text evidence="2">The sequence shown here is derived from an EMBL/GenBank/DDBJ whole genome shotgun (WGS) entry which is preliminary data.</text>
</comment>
<dbReference type="PANTHER" id="PTHR35300:SF5">
    <property type="entry name" value="HISTONE ACETYLTRANSFERASE"/>
    <property type="match status" value="1"/>
</dbReference>
<reference evidence="2 3" key="1">
    <citation type="journal article" date="2020" name="Nat. Commun.">
        <title>Genome of Tripterygium wilfordii and identification of cytochrome P450 involved in triptolide biosynthesis.</title>
        <authorList>
            <person name="Tu L."/>
            <person name="Su P."/>
            <person name="Zhang Z."/>
            <person name="Gao L."/>
            <person name="Wang J."/>
            <person name="Hu T."/>
            <person name="Zhou J."/>
            <person name="Zhang Y."/>
            <person name="Zhao Y."/>
            <person name="Liu Y."/>
            <person name="Song Y."/>
            <person name="Tong Y."/>
            <person name="Lu Y."/>
            <person name="Yang J."/>
            <person name="Xu C."/>
            <person name="Jia M."/>
            <person name="Peters R.J."/>
            <person name="Huang L."/>
            <person name="Gao W."/>
        </authorList>
    </citation>
    <scope>NUCLEOTIDE SEQUENCE [LARGE SCALE GENOMIC DNA]</scope>
    <source>
        <strain evidence="3">cv. XIE 37</strain>
        <tissue evidence="2">Leaf</tissue>
    </source>
</reference>
<dbReference type="AlphaFoldDB" id="A0A7J7DAK7"/>
<proteinExistence type="predicted"/>
<dbReference type="InterPro" id="IPR036529">
    <property type="entry name" value="KIX_dom_sf"/>
</dbReference>
<dbReference type="Gene3D" id="1.10.246.20">
    <property type="entry name" value="Coactivator CBP, KIX domain"/>
    <property type="match status" value="1"/>
</dbReference>
<keyword evidence="1" id="KW-0539">Nucleus</keyword>
<evidence type="ECO:0000313" key="2">
    <source>
        <dbReference type="EMBL" id="KAF5743324.1"/>
    </source>
</evidence>
<dbReference type="EMBL" id="JAAARO010000009">
    <property type="protein sequence ID" value="KAF5743324.1"/>
    <property type="molecule type" value="Genomic_DNA"/>
</dbReference>
<accession>A0A7J7DAK7</accession>
<dbReference type="FunCoup" id="A0A7J7DAK7">
    <property type="interactions" value="1398"/>
</dbReference>
<dbReference type="Proteomes" id="UP000593562">
    <property type="component" value="Unassembled WGS sequence"/>
</dbReference>
<gene>
    <name evidence="2" type="ORF">HS088_TW09G01391</name>
</gene>
<keyword evidence="3" id="KW-1185">Reference proteome</keyword>
<dbReference type="GO" id="GO:0003712">
    <property type="term" value="F:transcription coregulator activity"/>
    <property type="evidence" value="ECO:0007669"/>
    <property type="project" value="InterPro"/>
</dbReference>